<organism evidence="15 16">
    <name type="scientific">Hibiscus trionum</name>
    <name type="common">Flower of an hour</name>
    <dbReference type="NCBI Taxonomy" id="183268"/>
    <lineage>
        <taxon>Eukaryota</taxon>
        <taxon>Viridiplantae</taxon>
        <taxon>Streptophyta</taxon>
        <taxon>Embryophyta</taxon>
        <taxon>Tracheophyta</taxon>
        <taxon>Spermatophyta</taxon>
        <taxon>Magnoliopsida</taxon>
        <taxon>eudicotyledons</taxon>
        <taxon>Gunneridae</taxon>
        <taxon>Pentapetalae</taxon>
        <taxon>rosids</taxon>
        <taxon>malvids</taxon>
        <taxon>Malvales</taxon>
        <taxon>Malvaceae</taxon>
        <taxon>Malvoideae</taxon>
        <taxon>Hibiscus</taxon>
    </lineage>
</organism>
<evidence type="ECO:0000256" key="5">
    <source>
        <dbReference type="ARBA" id="ARBA00022723"/>
    </source>
</evidence>
<keyword evidence="8" id="KW-0325">Glycoprotein</keyword>
<feature type="binding site" evidence="10">
    <location>
        <position position="101"/>
    </location>
    <ligand>
        <name>oxalate</name>
        <dbReference type="ChEBI" id="CHEBI:30623"/>
    </ligand>
</feature>
<dbReference type="AlphaFoldDB" id="A0A9W7IE42"/>
<keyword evidence="16" id="KW-1185">Reference proteome</keyword>
<dbReference type="InterPro" id="IPR006045">
    <property type="entry name" value="Cupin_1"/>
</dbReference>
<dbReference type="GO" id="GO:0031012">
    <property type="term" value="C:extracellular matrix"/>
    <property type="evidence" value="ECO:0007669"/>
    <property type="project" value="UniProtKB-ARBA"/>
</dbReference>
<keyword evidence="9 10" id="KW-0464">Manganese</keyword>
<evidence type="ECO:0000256" key="8">
    <source>
        <dbReference type="ARBA" id="ARBA00023180"/>
    </source>
</evidence>
<feature type="binding site" evidence="10">
    <location>
        <position position="106"/>
    </location>
    <ligand>
        <name>oxalate</name>
        <dbReference type="ChEBI" id="CHEBI:30623"/>
    </ligand>
</feature>
<evidence type="ECO:0000256" key="1">
    <source>
        <dbReference type="ARBA" id="ARBA00004271"/>
    </source>
</evidence>
<dbReference type="Gene3D" id="2.60.120.10">
    <property type="entry name" value="Jelly Rolls"/>
    <property type="match status" value="1"/>
</dbReference>
<evidence type="ECO:0000256" key="12">
    <source>
        <dbReference type="PIRSR" id="PIRSR601929-3"/>
    </source>
</evidence>
<feature type="binding site" evidence="11">
    <location>
        <position position="101"/>
    </location>
    <ligand>
        <name>Mn(2+)</name>
        <dbReference type="ChEBI" id="CHEBI:29035"/>
    </ligand>
</feature>
<proteinExistence type="inferred from homology"/>
<evidence type="ECO:0000313" key="15">
    <source>
        <dbReference type="EMBL" id="GMI92663.1"/>
    </source>
</evidence>
<sequence length="207" mass="22237">MFLQILFTLSFLFSSSNALDFCVGDLNAPQGPAGYSCKKTEEVTVNDFIFSGFRAAGNTSNLVKLAITLASSTIFPGLNGLGISVSRIDFDVGGLGLMHTHPEATEILVVIQGTICAGFISSTNKVYIKTLEEGDVMVFPQGLMHFLTNVGESQALAFASYSSASPGVYFMDYAWFANDLPTDMLQETTFLDPDQIKKLKGLLGGTD</sequence>
<dbReference type="PANTHER" id="PTHR31238">
    <property type="entry name" value="GERMIN-LIKE PROTEIN SUBFAMILY 3 MEMBER 3"/>
    <property type="match status" value="1"/>
</dbReference>
<dbReference type="Pfam" id="PF00190">
    <property type="entry name" value="Cupin_1"/>
    <property type="match status" value="1"/>
</dbReference>
<feature type="signal peptide" evidence="13">
    <location>
        <begin position="1"/>
        <end position="18"/>
    </location>
</feature>
<evidence type="ECO:0000256" key="13">
    <source>
        <dbReference type="RuleBase" id="RU366015"/>
    </source>
</evidence>
<keyword evidence="5 10" id="KW-0479">Metal-binding</keyword>
<feature type="binding site" evidence="11">
    <location>
        <position position="145"/>
    </location>
    <ligand>
        <name>Mn(2+)</name>
        <dbReference type="ChEBI" id="CHEBI:29035"/>
    </ligand>
</feature>
<dbReference type="FunFam" id="2.60.120.10:FF:000047">
    <property type="entry name" value="Auxin-binding protein ABP19a"/>
    <property type="match status" value="1"/>
</dbReference>
<evidence type="ECO:0000256" key="7">
    <source>
        <dbReference type="ARBA" id="ARBA00023157"/>
    </source>
</evidence>
<evidence type="ECO:0000259" key="14">
    <source>
        <dbReference type="SMART" id="SM00835"/>
    </source>
</evidence>
<dbReference type="SMART" id="SM00835">
    <property type="entry name" value="Cupin_1"/>
    <property type="match status" value="1"/>
</dbReference>
<dbReference type="InterPro" id="IPR001929">
    <property type="entry name" value="Germin"/>
</dbReference>
<dbReference type="EMBL" id="BSYR01000024">
    <property type="protein sequence ID" value="GMI92663.1"/>
    <property type="molecule type" value="Genomic_DNA"/>
</dbReference>
<feature type="disulfide bond" evidence="12">
    <location>
        <begin position="22"/>
        <end position="37"/>
    </location>
</feature>
<feature type="chain" id="PRO_5041013116" description="Germin-like protein" evidence="13">
    <location>
        <begin position="19"/>
        <end position="207"/>
    </location>
</feature>
<dbReference type="PRINTS" id="PR00325">
    <property type="entry name" value="GERMIN"/>
</dbReference>
<evidence type="ECO:0000256" key="4">
    <source>
        <dbReference type="ARBA" id="ARBA00022525"/>
    </source>
</evidence>
<dbReference type="InterPro" id="IPR011051">
    <property type="entry name" value="RmlC_Cupin_sf"/>
</dbReference>
<dbReference type="Proteomes" id="UP001165190">
    <property type="component" value="Unassembled WGS sequence"/>
</dbReference>
<evidence type="ECO:0000256" key="3">
    <source>
        <dbReference type="ARBA" id="ARBA00022523"/>
    </source>
</evidence>
<name>A0A9W7IE42_HIBTR</name>
<comment type="similarity">
    <text evidence="2 13">Belongs to the germin family.</text>
</comment>
<dbReference type="InterPro" id="IPR019780">
    <property type="entry name" value="Germin_Mn-BS"/>
</dbReference>
<keyword evidence="7 12" id="KW-1015">Disulfide bond</keyword>
<dbReference type="GO" id="GO:0030145">
    <property type="term" value="F:manganese ion binding"/>
    <property type="evidence" value="ECO:0007669"/>
    <property type="project" value="UniProtKB-UniRule"/>
</dbReference>
<feature type="binding site" evidence="11">
    <location>
        <position position="99"/>
    </location>
    <ligand>
        <name>Mn(2+)</name>
        <dbReference type="ChEBI" id="CHEBI:29035"/>
    </ligand>
</feature>
<comment type="subcellular location">
    <subcellularLocation>
        <location evidence="1 13">Secreted</location>
        <location evidence="1 13">Extracellular space</location>
        <location evidence="1 13">Apoplast</location>
    </subcellularLocation>
</comment>
<evidence type="ECO:0000256" key="2">
    <source>
        <dbReference type="ARBA" id="ARBA00007456"/>
    </source>
</evidence>
<feature type="binding site" evidence="11">
    <location>
        <position position="106"/>
    </location>
    <ligand>
        <name>Mn(2+)</name>
        <dbReference type="ChEBI" id="CHEBI:29035"/>
    </ligand>
</feature>
<dbReference type="GO" id="GO:0048046">
    <property type="term" value="C:apoplast"/>
    <property type="evidence" value="ECO:0007669"/>
    <property type="project" value="UniProtKB-SubCell"/>
</dbReference>
<evidence type="ECO:0000313" key="16">
    <source>
        <dbReference type="Proteomes" id="UP001165190"/>
    </source>
</evidence>
<gene>
    <name evidence="15" type="ORF">HRI_002935600</name>
</gene>
<dbReference type="PROSITE" id="PS00725">
    <property type="entry name" value="GERMIN"/>
    <property type="match status" value="1"/>
</dbReference>
<keyword evidence="4 13" id="KW-0964">Secreted</keyword>
<keyword evidence="3 13" id="KW-0052">Apoplast</keyword>
<evidence type="ECO:0000256" key="9">
    <source>
        <dbReference type="ARBA" id="ARBA00023211"/>
    </source>
</evidence>
<dbReference type="CDD" id="cd02241">
    <property type="entry name" value="cupin_OxOx"/>
    <property type="match status" value="1"/>
</dbReference>
<evidence type="ECO:0000256" key="6">
    <source>
        <dbReference type="ARBA" id="ARBA00022729"/>
    </source>
</evidence>
<comment type="caution">
    <text evidence="15">The sequence shown here is derived from an EMBL/GenBank/DDBJ whole genome shotgun (WGS) entry which is preliminary data.</text>
</comment>
<evidence type="ECO:0000256" key="11">
    <source>
        <dbReference type="PIRSR" id="PIRSR601929-2"/>
    </source>
</evidence>
<accession>A0A9W7IE42</accession>
<feature type="domain" description="Cupin type-1" evidence="14">
    <location>
        <begin position="51"/>
        <end position="197"/>
    </location>
</feature>
<dbReference type="SUPFAM" id="SSF51182">
    <property type="entry name" value="RmlC-like cupins"/>
    <property type="match status" value="1"/>
</dbReference>
<protein>
    <recommendedName>
        <fullName evidence="13">Germin-like protein</fullName>
    </recommendedName>
</protein>
<evidence type="ECO:0000256" key="10">
    <source>
        <dbReference type="PIRSR" id="PIRSR601929-1"/>
    </source>
</evidence>
<dbReference type="InterPro" id="IPR014710">
    <property type="entry name" value="RmlC-like_jellyroll"/>
</dbReference>
<reference evidence="15" key="1">
    <citation type="submission" date="2023-05" db="EMBL/GenBank/DDBJ databases">
        <title>Genome and transcriptome analyses reveal genes involved in the formation of fine ridges on petal epidermal cells in Hibiscus trionum.</title>
        <authorList>
            <person name="Koshimizu S."/>
            <person name="Masuda S."/>
            <person name="Ishii T."/>
            <person name="Shirasu K."/>
            <person name="Hoshino A."/>
            <person name="Arita M."/>
        </authorList>
    </citation>
    <scope>NUCLEOTIDE SEQUENCE</scope>
    <source>
        <strain evidence="15">Hamamatsu line</strain>
    </source>
</reference>
<dbReference type="OrthoDB" id="1921208at2759"/>
<keyword evidence="6 13" id="KW-0732">Signal</keyword>